<dbReference type="Gene3D" id="3.90.79.10">
    <property type="entry name" value="Nucleoside Triphosphate Pyrophosphohydrolase"/>
    <property type="match status" value="1"/>
</dbReference>
<dbReference type="InterPro" id="IPR015947">
    <property type="entry name" value="PUA-like_sf"/>
</dbReference>
<dbReference type="PROSITE" id="PS51462">
    <property type="entry name" value="NUDIX"/>
    <property type="match status" value="1"/>
</dbReference>
<name>A0A918NNG2_9ACTN</name>
<dbReference type="CDD" id="cd02440">
    <property type="entry name" value="AdoMet_MTases"/>
    <property type="match status" value="1"/>
</dbReference>
<dbReference type="AlphaFoldDB" id="A0A918NNG2"/>
<dbReference type="PANTHER" id="PTHR43861:SF3">
    <property type="entry name" value="PUTATIVE (AFU_ORTHOLOGUE AFUA_2G14390)-RELATED"/>
    <property type="match status" value="1"/>
</dbReference>
<dbReference type="Pfam" id="PF00293">
    <property type="entry name" value="NUDIX"/>
    <property type="match status" value="1"/>
</dbReference>
<dbReference type="SUPFAM" id="SSF55811">
    <property type="entry name" value="Nudix"/>
    <property type="match status" value="1"/>
</dbReference>
<keyword evidence="1" id="KW-0808">Transferase</keyword>
<dbReference type="GO" id="GO:0008168">
    <property type="term" value="F:methyltransferase activity"/>
    <property type="evidence" value="ECO:0007669"/>
    <property type="project" value="UniProtKB-ARBA"/>
</dbReference>
<dbReference type="InterPro" id="IPR000086">
    <property type="entry name" value="NUDIX_hydrolase_dom"/>
</dbReference>
<dbReference type="SUPFAM" id="SSF88697">
    <property type="entry name" value="PUA domain-like"/>
    <property type="match status" value="1"/>
</dbReference>
<dbReference type="RefSeq" id="WP_229916647.1">
    <property type="nucleotide sequence ID" value="NZ_BMWD01000024.1"/>
</dbReference>
<dbReference type="EMBL" id="BMWD01000024">
    <property type="protein sequence ID" value="GGX82484.1"/>
    <property type="molecule type" value="Genomic_DNA"/>
</dbReference>
<organism evidence="4 5">
    <name type="scientific">Streptomyces fructofermentans</name>
    <dbReference type="NCBI Taxonomy" id="152141"/>
    <lineage>
        <taxon>Bacteria</taxon>
        <taxon>Bacillati</taxon>
        <taxon>Actinomycetota</taxon>
        <taxon>Actinomycetes</taxon>
        <taxon>Kitasatosporales</taxon>
        <taxon>Streptomycetaceae</taxon>
        <taxon>Streptomyces</taxon>
    </lineage>
</organism>
<evidence type="ECO:0000256" key="1">
    <source>
        <dbReference type="ARBA" id="ARBA00022679"/>
    </source>
</evidence>
<dbReference type="SUPFAM" id="SSF53335">
    <property type="entry name" value="S-adenosyl-L-methionine-dependent methyltransferases"/>
    <property type="match status" value="1"/>
</dbReference>
<dbReference type="InterPro" id="IPR029063">
    <property type="entry name" value="SAM-dependent_MTases_sf"/>
</dbReference>
<dbReference type="PANTHER" id="PTHR43861">
    <property type="entry name" value="TRANS-ACONITATE 2-METHYLTRANSFERASE-RELATED"/>
    <property type="match status" value="1"/>
</dbReference>
<reference evidence="4" key="1">
    <citation type="journal article" date="2014" name="Int. J. Syst. Evol. Microbiol.">
        <title>Complete genome sequence of Corynebacterium casei LMG S-19264T (=DSM 44701T), isolated from a smear-ripened cheese.</title>
        <authorList>
            <consortium name="US DOE Joint Genome Institute (JGI-PGF)"/>
            <person name="Walter F."/>
            <person name="Albersmeier A."/>
            <person name="Kalinowski J."/>
            <person name="Ruckert C."/>
        </authorList>
    </citation>
    <scope>NUCLEOTIDE SEQUENCE</scope>
    <source>
        <strain evidence="4">JCM 4956</strain>
    </source>
</reference>
<dbReference type="InterPro" id="IPR015797">
    <property type="entry name" value="NUDIX_hydrolase-like_dom_sf"/>
</dbReference>
<evidence type="ECO:0000313" key="5">
    <source>
        <dbReference type="Proteomes" id="UP000645555"/>
    </source>
</evidence>
<dbReference type="GO" id="GO:0017000">
    <property type="term" value="P:antibiotic biosynthetic process"/>
    <property type="evidence" value="ECO:0007669"/>
    <property type="project" value="UniProtKB-ARBA"/>
</dbReference>
<reference evidence="4" key="2">
    <citation type="submission" date="2020-09" db="EMBL/GenBank/DDBJ databases">
        <authorList>
            <person name="Sun Q."/>
            <person name="Ohkuma M."/>
        </authorList>
    </citation>
    <scope>NUCLEOTIDE SEQUENCE</scope>
    <source>
        <strain evidence="4">JCM 4956</strain>
    </source>
</reference>
<dbReference type="Proteomes" id="UP000645555">
    <property type="component" value="Unassembled WGS sequence"/>
</dbReference>
<evidence type="ECO:0000313" key="4">
    <source>
        <dbReference type="EMBL" id="GGX82484.1"/>
    </source>
</evidence>
<dbReference type="Gene3D" id="3.40.50.150">
    <property type="entry name" value="Vaccinia Virus protein VP39"/>
    <property type="match status" value="1"/>
</dbReference>
<feature type="domain" description="Nudix hydrolase" evidence="3">
    <location>
        <begin position="346"/>
        <end position="481"/>
    </location>
</feature>
<accession>A0A918NNG2</accession>
<evidence type="ECO:0000259" key="3">
    <source>
        <dbReference type="PROSITE" id="PS51462"/>
    </source>
</evidence>
<proteinExistence type="predicted"/>
<feature type="region of interest" description="Disordered" evidence="2">
    <location>
        <begin position="196"/>
        <end position="217"/>
    </location>
</feature>
<keyword evidence="5" id="KW-1185">Reference proteome</keyword>
<protein>
    <recommendedName>
        <fullName evidence="3">Nudix hydrolase domain-containing protein</fullName>
    </recommendedName>
</protein>
<dbReference type="Pfam" id="PF13489">
    <property type="entry name" value="Methyltransf_23"/>
    <property type="match status" value="1"/>
</dbReference>
<sequence>MPPHMFTSQDEWDRGYTEGHRYRPLTDVERSLLAAHLPPGVGGRALDVGCGTGELAAHLSSSGYAVDAVDWSEAALAQACTHHGRAARWLRIDIEQDAGASLDADGYDLITLRFVAPFLSARDRTLDALSRRLRPGGALVIITPLAADTPADRRGIALDEDELARLQSRWAVPERHDADGLVLLVLRGPCQDRAAPHVAAQRTPSGGHTDEEGGLPRRHHFRLSGRHYSQVESGRRTIEVRVATPEKAAVGVGDVIVFHDRGGNRELDIVVRRVTAYASFEDLLEAEDPARIDPDGPLEELLVDLHHLYPPDREALGVLAFEFDHRPALPGRPMPMTASQYAQTVPHHTVYGCLYVRDEHDRPVQLRSVYGSRLWQFPGGNLDTQGEGPLDTARREAIEETGLELGLGAPRLLLTHFLHAGPRMPLNKVGLIFDGGRLTAEQLRRIRLDPAEHDMWAVHDLAEWRKLMAPRDFARLDAVERSRYDEGPAYLTTHT</sequence>
<dbReference type="Gene3D" id="2.30.130.30">
    <property type="entry name" value="Hypothetical protein"/>
    <property type="match status" value="1"/>
</dbReference>
<comment type="caution">
    <text evidence="4">The sequence shown here is derived from an EMBL/GenBank/DDBJ whole genome shotgun (WGS) entry which is preliminary data.</text>
</comment>
<evidence type="ECO:0000256" key="2">
    <source>
        <dbReference type="SAM" id="MobiDB-lite"/>
    </source>
</evidence>
<gene>
    <name evidence="4" type="ORF">GCM10010515_57500</name>
</gene>